<keyword evidence="3" id="KW-1185">Reference proteome</keyword>
<gene>
    <name evidence="2" type="ORF">EIP91_003659</name>
</gene>
<keyword evidence="1" id="KW-0732">Signal</keyword>
<dbReference type="EMBL" id="RWJN01000217">
    <property type="protein sequence ID" value="TCD64768.1"/>
    <property type="molecule type" value="Genomic_DNA"/>
</dbReference>
<feature type="signal peptide" evidence="1">
    <location>
        <begin position="1"/>
        <end position="24"/>
    </location>
</feature>
<reference evidence="2 3" key="1">
    <citation type="submission" date="2018-11" db="EMBL/GenBank/DDBJ databases">
        <title>Genome assembly of Steccherinum ochraceum LE-BIN_3174, the white-rot fungus of the Steccherinaceae family (The Residual Polyporoid clade, Polyporales, Basidiomycota).</title>
        <authorList>
            <person name="Fedorova T.V."/>
            <person name="Glazunova O.A."/>
            <person name="Landesman E.O."/>
            <person name="Moiseenko K.V."/>
            <person name="Psurtseva N.V."/>
            <person name="Savinova O.S."/>
            <person name="Shakhova N.V."/>
            <person name="Tyazhelova T.V."/>
            <person name="Vasina D.V."/>
        </authorList>
    </citation>
    <scope>NUCLEOTIDE SEQUENCE [LARGE SCALE GENOMIC DNA]</scope>
    <source>
        <strain evidence="2 3">LE-BIN_3174</strain>
    </source>
</reference>
<proteinExistence type="predicted"/>
<evidence type="ECO:0000313" key="3">
    <source>
        <dbReference type="Proteomes" id="UP000292702"/>
    </source>
</evidence>
<organism evidence="2 3">
    <name type="scientific">Steccherinum ochraceum</name>
    <dbReference type="NCBI Taxonomy" id="92696"/>
    <lineage>
        <taxon>Eukaryota</taxon>
        <taxon>Fungi</taxon>
        <taxon>Dikarya</taxon>
        <taxon>Basidiomycota</taxon>
        <taxon>Agaricomycotina</taxon>
        <taxon>Agaricomycetes</taxon>
        <taxon>Polyporales</taxon>
        <taxon>Steccherinaceae</taxon>
        <taxon>Steccherinum</taxon>
    </lineage>
</organism>
<evidence type="ECO:0000256" key="1">
    <source>
        <dbReference type="SAM" id="SignalP"/>
    </source>
</evidence>
<comment type="caution">
    <text evidence="2">The sequence shown here is derived from an EMBL/GenBank/DDBJ whole genome shotgun (WGS) entry which is preliminary data.</text>
</comment>
<sequence>MRFTAATSLCFLSVLLASSCTTNAWVLPGYDRLVKSITLQFDSPESASEIVNTLFATGDSEDDADANLFISCQNAGPLHQRAWADQGCDPDRHQSFQSSHNCANTGGRAYFCYRDGHSVCVRGKGNMVAANYENGECFK</sequence>
<dbReference type="PROSITE" id="PS51257">
    <property type="entry name" value="PROKAR_LIPOPROTEIN"/>
    <property type="match status" value="1"/>
</dbReference>
<evidence type="ECO:0000313" key="2">
    <source>
        <dbReference type="EMBL" id="TCD64768.1"/>
    </source>
</evidence>
<name>A0A4R0RLR4_9APHY</name>
<protein>
    <submittedName>
        <fullName evidence="2">Uncharacterized protein</fullName>
    </submittedName>
</protein>
<dbReference type="OrthoDB" id="2882365at2759"/>
<feature type="chain" id="PRO_5020995081" evidence="1">
    <location>
        <begin position="25"/>
        <end position="139"/>
    </location>
</feature>
<accession>A0A4R0RLR4</accession>
<dbReference type="Proteomes" id="UP000292702">
    <property type="component" value="Unassembled WGS sequence"/>
</dbReference>
<dbReference type="AlphaFoldDB" id="A0A4R0RLR4"/>